<gene>
    <name evidence="1" type="ORF">NCTC4670_01654</name>
</gene>
<organism evidence="1 2">
    <name type="scientific">Streptococcus dysgalactiae subsp. dysgalactiae</name>
    <dbReference type="NCBI Taxonomy" id="99822"/>
    <lineage>
        <taxon>Bacteria</taxon>
        <taxon>Bacillati</taxon>
        <taxon>Bacillota</taxon>
        <taxon>Bacilli</taxon>
        <taxon>Lactobacillales</taxon>
        <taxon>Streptococcaceae</taxon>
        <taxon>Streptococcus</taxon>
    </lineage>
</organism>
<name>A0A380JZE0_STRDY</name>
<evidence type="ECO:0000313" key="2">
    <source>
        <dbReference type="Proteomes" id="UP000254797"/>
    </source>
</evidence>
<dbReference type="RefSeq" id="WP_115246467.1">
    <property type="nucleotide sequence ID" value="NZ_UHFG01000004.1"/>
</dbReference>
<proteinExistence type="predicted"/>
<dbReference type="AlphaFoldDB" id="A0A380JZE0"/>
<evidence type="ECO:0000313" key="1">
    <source>
        <dbReference type="EMBL" id="SUN50775.1"/>
    </source>
</evidence>
<dbReference type="Proteomes" id="UP000254797">
    <property type="component" value="Unassembled WGS sequence"/>
</dbReference>
<accession>A0A380JZE0</accession>
<dbReference type="EMBL" id="UHFG01000004">
    <property type="protein sequence ID" value="SUN50775.1"/>
    <property type="molecule type" value="Genomic_DNA"/>
</dbReference>
<reference evidence="1 2" key="1">
    <citation type="submission" date="2018-06" db="EMBL/GenBank/DDBJ databases">
        <authorList>
            <consortium name="Pathogen Informatics"/>
            <person name="Doyle S."/>
        </authorList>
    </citation>
    <scope>NUCLEOTIDE SEQUENCE [LARGE SCALE GENOMIC DNA]</scope>
    <source>
        <strain evidence="1 2">NCTC4670</strain>
    </source>
</reference>
<sequence length="115" mass="13150">MKLSDIPNDTYVIKNGDTLPIEDLRAQWDELTIEEKQGWRSTTCERSKIEAKTVIDWVIESLADNGYEDMDTMLAEALPSDATEKLQAVLDYLFDNDAADVYYPAELIEVDDDNR</sequence>
<protein>
    <submittedName>
        <fullName evidence="1">Uncharacterized protein</fullName>
    </submittedName>
</protein>